<evidence type="ECO:0000256" key="3">
    <source>
        <dbReference type="SAM" id="Phobius"/>
    </source>
</evidence>
<dbReference type="AlphaFoldDB" id="A0A542BP02"/>
<dbReference type="PROSITE" id="PS51755">
    <property type="entry name" value="OMPR_PHOB"/>
    <property type="match status" value="1"/>
</dbReference>
<evidence type="ECO:0000256" key="1">
    <source>
        <dbReference type="ARBA" id="ARBA00023125"/>
    </source>
</evidence>
<sequence>MDKVQYRIEGDILFCPNTAGFYHNELQDEPISIPSPAARLLSFLIKNKGEIVEREVLLQKVWDDYGMQASNNNLNQCLSTLRRIIKSMGVEKSIIETIPKVGLRIAEDITIEEINHIEQTVEATEKPIQKNTKCSRKINLFNILVTLVIILIVTTVVHIFHLRSYFSQNQFNSDFMGVTNAYCELPLASSQHSVPDLFPPLMSATAY</sequence>
<dbReference type="InterPro" id="IPR016032">
    <property type="entry name" value="Sig_transdc_resp-reg_C-effctor"/>
</dbReference>
<reference evidence="5" key="2">
    <citation type="submission" date="2019-08" db="EMBL/GenBank/DDBJ databases">
        <title>Investigation of anaerobic lignin degradation for improved lignocellulosic biofuels.</title>
        <authorList>
            <person name="Deangelis K.PhD."/>
        </authorList>
    </citation>
    <scope>NUCLEOTIDE SEQUENCE [LARGE SCALE GENOMIC DNA]</scope>
    <source>
        <strain evidence="5">128R</strain>
    </source>
</reference>
<proteinExistence type="predicted"/>
<protein>
    <submittedName>
        <fullName evidence="5">DNA-binding winged helix-turn-helix (WHTH) protein</fullName>
    </submittedName>
</protein>
<evidence type="ECO:0000313" key="5">
    <source>
        <dbReference type="EMBL" id="TVZ72196.1"/>
    </source>
</evidence>
<dbReference type="OrthoDB" id="5801519at2"/>
<dbReference type="Pfam" id="PF00486">
    <property type="entry name" value="Trans_reg_C"/>
    <property type="match status" value="1"/>
</dbReference>
<organism evidence="5">
    <name type="scientific">Serratia fonticola</name>
    <dbReference type="NCBI Taxonomy" id="47917"/>
    <lineage>
        <taxon>Bacteria</taxon>
        <taxon>Pseudomonadati</taxon>
        <taxon>Pseudomonadota</taxon>
        <taxon>Gammaproteobacteria</taxon>
        <taxon>Enterobacterales</taxon>
        <taxon>Yersiniaceae</taxon>
        <taxon>Serratia</taxon>
    </lineage>
</organism>
<dbReference type="GO" id="GO:0000160">
    <property type="term" value="P:phosphorelay signal transduction system"/>
    <property type="evidence" value="ECO:0007669"/>
    <property type="project" value="InterPro"/>
</dbReference>
<dbReference type="GO" id="GO:0003677">
    <property type="term" value="F:DNA binding"/>
    <property type="evidence" value="ECO:0007669"/>
    <property type="project" value="UniProtKB-UniRule"/>
</dbReference>
<dbReference type="CDD" id="cd00383">
    <property type="entry name" value="trans_reg_C"/>
    <property type="match status" value="1"/>
</dbReference>
<dbReference type="GO" id="GO:0006355">
    <property type="term" value="P:regulation of DNA-templated transcription"/>
    <property type="evidence" value="ECO:0007669"/>
    <property type="project" value="InterPro"/>
</dbReference>
<dbReference type="EMBL" id="VISQ01000001">
    <property type="protein sequence ID" value="TVZ72196.1"/>
    <property type="molecule type" value="Genomic_DNA"/>
</dbReference>
<keyword evidence="1 2" id="KW-0238">DNA-binding</keyword>
<accession>A0A542BP02</accession>
<name>A0A542BP02_SERFO</name>
<keyword evidence="3" id="KW-0472">Membrane</keyword>
<keyword evidence="3" id="KW-0812">Transmembrane</keyword>
<dbReference type="InterPro" id="IPR036388">
    <property type="entry name" value="WH-like_DNA-bd_sf"/>
</dbReference>
<evidence type="ECO:0000256" key="2">
    <source>
        <dbReference type="PROSITE-ProRule" id="PRU01091"/>
    </source>
</evidence>
<reference evidence="5" key="1">
    <citation type="submission" date="2019-06" db="EMBL/GenBank/DDBJ databases">
        <authorList>
            <person name="Deangelis K."/>
            <person name="Huntemann M."/>
            <person name="Clum A."/>
            <person name="Pillay M."/>
            <person name="Palaniappan K."/>
            <person name="Varghese N."/>
            <person name="Mikhailova N."/>
            <person name="Stamatis D."/>
            <person name="Reddy T."/>
            <person name="Daum C."/>
            <person name="Shapiro N."/>
            <person name="Ivanova N."/>
            <person name="Kyrpides N."/>
            <person name="Woyke T."/>
        </authorList>
    </citation>
    <scope>NUCLEOTIDE SEQUENCE [LARGE SCALE GENOMIC DNA]</scope>
    <source>
        <strain evidence="5">128R</strain>
    </source>
</reference>
<feature type="domain" description="OmpR/PhoB-type" evidence="4">
    <location>
        <begin position="3"/>
        <end position="107"/>
    </location>
</feature>
<evidence type="ECO:0000259" key="4">
    <source>
        <dbReference type="PROSITE" id="PS51755"/>
    </source>
</evidence>
<dbReference type="Gene3D" id="1.10.10.10">
    <property type="entry name" value="Winged helix-like DNA-binding domain superfamily/Winged helix DNA-binding domain"/>
    <property type="match status" value="1"/>
</dbReference>
<feature type="transmembrane region" description="Helical" evidence="3">
    <location>
        <begin position="140"/>
        <end position="160"/>
    </location>
</feature>
<dbReference type="SUPFAM" id="SSF46894">
    <property type="entry name" value="C-terminal effector domain of the bipartite response regulators"/>
    <property type="match status" value="1"/>
</dbReference>
<feature type="DNA-binding region" description="OmpR/PhoB-type" evidence="2">
    <location>
        <begin position="3"/>
        <end position="107"/>
    </location>
</feature>
<dbReference type="InterPro" id="IPR001867">
    <property type="entry name" value="OmpR/PhoB-type_DNA-bd"/>
</dbReference>
<keyword evidence="3" id="KW-1133">Transmembrane helix</keyword>
<gene>
    <name evidence="5" type="ORF">FHU10_4865</name>
</gene>
<dbReference type="SMART" id="SM00862">
    <property type="entry name" value="Trans_reg_C"/>
    <property type="match status" value="1"/>
</dbReference>
<comment type="caution">
    <text evidence="5">The sequence shown here is derived from an EMBL/GenBank/DDBJ whole genome shotgun (WGS) entry which is preliminary data.</text>
</comment>